<feature type="region of interest" description="Disordered" evidence="1">
    <location>
        <begin position="377"/>
        <end position="405"/>
    </location>
</feature>
<protein>
    <submittedName>
        <fullName evidence="3">Actin-like ATPase</fullName>
    </submittedName>
</protein>
<feature type="signal peptide" evidence="2">
    <location>
        <begin position="1"/>
        <end position="15"/>
    </location>
</feature>
<reference evidence="3 4" key="1">
    <citation type="journal article" date="2013" name="BMC Genomics">
        <title>Genomics-driven discovery of the pneumocandin biosynthetic gene cluster in the fungus Glarea lozoyensis.</title>
        <authorList>
            <person name="Chen L."/>
            <person name="Yue Q."/>
            <person name="Zhang X."/>
            <person name="Xiang M."/>
            <person name="Wang C."/>
            <person name="Li S."/>
            <person name="Che Y."/>
            <person name="Ortiz-Lopez F.J."/>
            <person name="Bills G.F."/>
            <person name="Liu X."/>
            <person name="An Z."/>
        </authorList>
    </citation>
    <scope>NUCLEOTIDE SEQUENCE [LARGE SCALE GENOMIC DNA]</scope>
    <source>
        <strain evidence="4">ATCC 20868 / MF5171</strain>
    </source>
</reference>
<dbReference type="eggNOG" id="KOG0676">
    <property type="taxonomic scope" value="Eukaryota"/>
</dbReference>
<dbReference type="HOGENOM" id="CLU_023246_0_0_1"/>
<dbReference type="KEGG" id="glz:GLAREA_07729"/>
<dbReference type="STRING" id="1116229.S3D451"/>
<proteinExistence type="predicted"/>
<dbReference type="OMA" id="GDYRGWI"/>
<dbReference type="InterPro" id="IPR043129">
    <property type="entry name" value="ATPase_NBD"/>
</dbReference>
<keyword evidence="2" id="KW-0732">Signal</keyword>
<dbReference type="InterPro" id="IPR004000">
    <property type="entry name" value="Actin"/>
</dbReference>
<dbReference type="Gene3D" id="3.90.640.10">
    <property type="entry name" value="Actin, Chain A, domain 4"/>
    <property type="match status" value="1"/>
</dbReference>
<feature type="chain" id="PRO_5012361870" evidence="2">
    <location>
        <begin position="16"/>
        <end position="415"/>
    </location>
</feature>
<feature type="region of interest" description="Disordered" evidence="1">
    <location>
        <begin position="129"/>
        <end position="150"/>
    </location>
</feature>
<dbReference type="SUPFAM" id="SSF53067">
    <property type="entry name" value="Actin-like ATPase domain"/>
    <property type="match status" value="1"/>
</dbReference>
<evidence type="ECO:0000313" key="4">
    <source>
        <dbReference type="Proteomes" id="UP000016922"/>
    </source>
</evidence>
<organism evidence="3 4">
    <name type="scientific">Glarea lozoyensis (strain ATCC 20868 / MF5171)</name>
    <dbReference type="NCBI Taxonomy" id="1116229"/>
    <lineage>
        <taxon>Eukaryota</taxon>
        <taxon>Fungi</taxon>
        <taxon>Dikarya</taxon>
        <taxon>Ascomycota</taxon>
        <taxon>Pezizomycotina</taxon>
        <taxon>Leotiomycetes</taxon>
        <taxon>Helotiales</taxon>
        <taxon>Helotiaceae</taxon>
        <taxon>Glarea</taxon>
    </lineage>
</organism>
<dbReference type="Proteomes" id="UP000016922">
    <property type="component" value="Unassembled WGS sequence"/>
</dbReference>
<dbReference type="Pfam" id="PF00022">
    <property type="entry name" value="Actin"/>
    <property type="match status" value="2"/>
</dbReference>
<feature type="compositionally biased region" description="Basic and acidic residues" evidence="1">
    <location>
        <begin position="136"/>
        <end position="150"/>
    </location>
</feature>
<dbReference type="EMBL" id="KE145359">
    <property type="protein sequence ID" value="EPE32595.1"/>
    <property type="molecule type" value="Genomic_DNA"/>
</dbReference>
<evidence type="ECO:0000256" key="2">
    <source>
        <dbReference type="SAM" id="SignalP"/>
    </source>
</evidence>
<gene>
    <name evidence="3" type="ORF">GLAREA_07729</name>
</gene>
<keyword evidence="4" id="KW-1185">Reference proteome</keyword>
<dbReference type="Gene3D" id="3.30.420.40">
    <property type="match status" value="3"/>
</dbReference>
<sequence length="415" mass="45250">MTLILPSALPLPLLSTILDTLFTNFQAPTISLLSSPALSTAAAGLRSGLVVDVGWRETVVTSVYEYREVQTLRSTRATKLLGEEILMMLSRLINPELSQMKNPDARAAARELLSFEECEEVVTRMAWCGPGQNKSPPEEHTDGLASVKEEDEFRSSMRSLKIWGGTETEPQVSIPLKSCSPPRTLEVAFSNLSDPCEDALFAKGVPESELDDEEMPLHLLIYRSLLKLPTDVRSICMARIILVGGGSKLPGLKSRVLNELSTLVQQRGWNNVQGKAVEAYRNNPKLNKARSRNFDDGPIPVTAGQEVPAYLQPHDEDPIEEALRRESRKRNPPMEEGSLRAIDSLGAWSGGSLLSHLKVPAVSVIDKDQWLQHGSLGASRGGEISVSSRQSMGPGAFKTAGGGGDRSSWTLGLWA</sequence>
<dbReference type="OrthoDB" id="337660at2759"/>
<dbReference type="GeneID" id="19466781"/>
<evidence type="ECO:0000256" key="1">
    <source>
        <dbReference type="SAM" id="MobiDB-lite"/>
    </source>
</evidence>
<accession>S3D451</accession>
<dbReference type="PANTHER" id="PTHR11937">
    <property type="entry name" value="ACTIN"/>
    <property type="match status" value="1"/>
</dbReference>
<evidence type="ECO:0000313" key="3">
    <source>
        <dbReference type="EMBL" id="EPE32595.1"/>
    </source>
</evidence>
<dbReference type="AlphaFoldDB" id="S3D451"/>
<dbReference type="RefSeq" id="XP_008080607.1">
    <property type="nucleotide sequence ID" value="XM_008082416.1"/>
</dbReference>
<name>S3D451_GLAL2</name>